<dbReference type="GO" id="GO:0003723">
    <property type="term" value="F:RNA binding"/>
    <property type="evidence" value="ECO:0007669"/>
    <property type="project" value="TreeGrafter"/>
</dbReference>
<keyword evidence="5" id="KW-0328">Glycosyltransferase</keyword>
<keyword evidence="4" id="KW-0597">Phosphoprotein</keyword>
<keyword evidence="10 14" id="KW-0862">Zinc</keyword>
<dbReference type="GO" id="GO:0032481">
    <property type="term" value="P:positive regulation of type I interferon production"/>
    <property type="evidence" value="ECO:0007669"/>
    <property type="project" value="TreeGrafter"/>
</dbReference>
<dbReference type="InterPro" id="IPR000571">
    <property type="entry name" value="Znf_CCCH"/>
</dbReference>
<reference evidence="20" key="1">
    <citation type="submission" date="2025-08" db="UniProtKB">
        <authorList>
            <consortium name="RefSeq"/>
        </authorList>
    </citation>
    <scope>IDENTIFICATION</scope>
    <source>
        <tissue evidence="20">Liver</tissue>
    </source>
</reference>
<keyword evidence="12" id="KW-0539">Nucleus</keyword>
<dbReference type="Proteomes" id="UP000695026">
    <property type="component" value="Unplaced"/>
</dbReference>
<dbReference type="GO" id="GO:0008270">
    <property type="term" value="F:zinc ion binding"/>
    <property type="evidence" value="ECO:0007669"/>
    <property type="project" value="UniProtKB-KW"/>
</dbReference>
<evidence type="ECO:0000256" key="13">
    <source>
        <dbReference type="ARBA" id="ARBA00024347"/>
    </source>
</evidence>
<evidence type="ECO:0000259" key="17">
    <source>
        <dbReference type="PROSITE" id="PS50918"/>
    </source>
</evidence>
<dbReference type="RefSeq" id="XP_025029708.1">
    <property type="nucleotide sequence ID" value="XM_025173940.1"/>
</dbReference>
<dbReference type="AlphaFoldDB" id="A0A9F5N5D7"/>
<evidence type="ECO:0000256" key="15">
    <source>
        <dbReference type="SAM" id="MobiDB-lite"/>
    </source>
</evidence>
<dbReference type="OrthoDB" id="6133115at2759"/>
<gene>
    <name evidence="20" type="primary">LOC103051375</name>
</gene>
<evidence type="ECO:0000256" key="3">
    <source>
        <dbReference type="ARBA" id="ARBA00022490"/>
    </source>
</evidence>
<evidence type="ECO:0000256" key="7">
    <source>
        <dbReference type="ARBA" id="ARBA00022723"/>
    </source>
</evidence>
<evidence type="ECO:0000256" key="14">
    <source>
        <dbReference type="PROSITE-ProRule" id="PRU00723"/>
    </source>
</evidence>
<evidence type="ECO:0000259" key="18">
    <source>
        <dbReference type="PROSITE" id="PS51059"/>
    </source>
</evidence>
<evidence type="ECO:0000256" key="11">
    <source>
        <dbReference type="ARBA" id="ARBA00023027"/>
    </source>
</evidence>
<dbReference type="Gene3D" id="3.90.228.10">
    <property type="match status" value="1"/>
</dbReference>
<dbReference type="Pfam" id="PF02825">
    <property type="entry name" value="WWE"/>
    <property type="match status" value="1"/>
</dbReference>
<comment type="similarity">
    <text evidence="13">Belongs to the ARTD/PARP family.</text>
</comment>
<feature type="zinc finger region" description="C3H1-type" evidence="14">
    <location>
        <begin position="105"/>
        <end position="126"/>
    </location>
</feature>
<sequence length="627" mass="71716">MQTPPPVSALAAGDRISHCSLSRASYQLYLSLFLIFSFSLCKYSHDILSESNRKVLKNHELSGLNEDELCVLLLQNDPFLLPDVCGAYNKGEGNCTQDNCPRLHICRYFLKGECRFPRCKRSHNLLDPNSVRLLLPEGLDKEMIWNIQMICEARIAALMQDLAFYKRPLAPAASGERPNAAPPKDDRPHLAFNPNHFVNRDHPDQNGKGVPPPKPPVAAKEKSDEICLHYVWQFCKNKNNCSMIHYDLPYRWQVFTSNGWKDLPRREEVEKAYSDPSVTSFPDLELDFRTMTSTAAPIRRLSTASSVTKAAKFVMTTKWLWYWKNDQGQWIEYGKQDRHLQQANLTSDDLENIFLADPSGSISFEVGSQKYLLNFKDMTQKSLKYTTQREVRRRPKFVSTEDVRTKKGHTATAVPATTPVTAPTYPPNWDRTALPAIGYAAIELKRDSPEFMKIESLFKKTMKNYKIRRIERIQNPSLWQVFQWQKEQMKKKKGGQNIDERLLFHGTSTSSMKAICMDNFDWRICGTNGTVFGKGSYFAKDARYSDSYCQSNDNEKMMFVAQVLVGEFTAGSASYNRPPAKSIDKVNSYDSCVDNILSPSIFVIFEKHQVYPAYIVTYSEDKACILS</sequence>
<keyword evidence="3" id="KW-0963">Cytoplasm</keyword>
<evidence type="ECO:0000256" key="9">
    <source>
        <dbReference type="ARBA" id="ARBA00022771"/>
    </source>
</evidence>
<dbReference type="GO" id="GO:0005634">
    <property type="term" value="C:nucleus"/>
    <property type="evidence" value="ECO:0007669"/>
    <property type="project" value="UniProtKB-SubCell"/>
</dbReference>
<keyword evidence="19" id="KW-1185">Reference proteome</keyword>
<keyword evidence="8" id="KW-0677">Repeat</keyword>
<dbReference type="OMA" id="KWKSPTS"/>
<dbReference type="Pfam" id="PF23466">
    <property type="entry name" value="WWE_4"/>
    <property type="match status" value="1"/>
</dbReference>
<evidence type="ECO:0000256" key="4">
    <source>
        <dbReference type="ARBA" id="ARBA00022553"/>
    </source>
</evidence>
<organism evidence="19 20">
    <name type="scientific">Python bivittatus</name>
    <name type="common">Burmese python</name>
    <name type="synonym">Python molurus bivittatus</name>
    <dbReference type="NCBI Taxonomy" id="176946"/>
    <lineage>
        <taxon>Eukaryota</taxon>
        <taxon>Metazoa</taxon>
        <taxon>Chordata</taxon>
        <taxon>Craniata</taxon>
        <taxon>Vertebrata</taxon>
        <taxon>Euteleostomi</taxon>
        <taxon>Lepidosauria</taxon>
        <taxon>Squamata</taxon>
        <taxon>Bifurcata</taxon>
        <taxon>Unidentata</taxon>
        <taxon>Episquamata</taxon>
        <taxon>Toxicofera</taxon>
        <taxon>Serpentes</taxon>
        <taxon>Henophidia</taxon>
        <taxon>Pythonidae</taxon>
        <taxon>Python</taxon>
    </lineage>
</organism>
<evidence type="ECO:0000313" key="19">
    <source>
        <dbReference type="Proteomes" id="UP000695026"/>
    </source>
</evidence>
<dbReference type="PANTHER" id="PTHR45740:SF8">
    <property type="entry name" value="ZINC FINGER CCCH-TYPE ANTIVIRAL PROTEIN 1"/>
    <property type="match status" value="1"/>
</dbReference>
<evidence type="ECO:0000256" key="2">
    <source>
        <dbReference type="ARBA" id="ARBA00004496"/>
    </source>
</evidence>
<dbReference type="Pfam" id="PF00644">
    <property type="entry name" value="PARP"/>
    <property type="match status" value="1"/>
</dbReference>
<dbReference type="KEGG" id="pbi:103051375"/>
<comment type="subcellular location">
    <subcellularLocation>
        <location evidence="2">Cytoplasm</location>
    </subcellularLocation>
    <subcellularLocation>
        <location evidence="1">Nucleus</location>
    </subcellularLocation>
</comment>
<evidence type="ECO:0000256" key="1">
    <source>
        <dbReference type="ARBA" id="ARBA00004123"/>
    </source>
</evidence>
<keyword evidence="11" id="KW-0520">NAD</keyword>
<dbReference type="InterPro" id="IPR037197">
    <property type="entry name" value="WWE_dom_sf"/>
</dbReference>
<protein>
    <submittedName>
        <fullName evidence="20">Zinc finger CCCH-type antiviral protein 1-like</fullName>
    </submittedName>
</protein>
<dbReference type="PROSITE" id="PS50918">
    <property type="entry name" value="WWE"/>
    <property type="match status" value="1"/>
</dbReference>
<keyword evidence="9 14" id="KW-0863">Zinc-finger</keyword>
<feature type="domain" description="C3H1-type" evidence="16">
    <location>
        <begin position="105"/>
        <end position="126"/>
    </location>
</feature>
<dbReference type="Pfam" id="PF25261">
    <property type="entry name" value="zf-CCCH_PARP12"/>
    <property type="match status" value="1"/>
</dbReference>
<evidence type="ECO:0000259" key="16">
    <source>
        <dbReference type="PROSITE" id="PS50103"/>
    </source>
</evidence>
<keyword evidence="7 14" id="KW-0479">Metal-binding</keyword>
<dbReference type="PANTHER" id="PTHR45740">
    <property type="entry name" value="POLY [ADP-RIBOSE] POLYMERASE"/>
    <property type="match status" value="1"/>
</dbReference>
<dbReference type="PROSITE" id="PS51059">
    <property type="entry name" value="PARP_CATALYTIC"/>
    <property type="match status" value="1"/>
</dbReference>
<dbReference type="GO" id="GO:0061014">
    <property type="term" value="P:positive regulation of mRNA catabolic process"/>
    <property type="evidence" value="ECO:0007669"/>
    <property type="project" value="TreeGrafter"/>
</dbReference>
<evidence type="ECO:0000256" key="5">
    <source>
        <dbReference type="ARBA" id="ARBA00022676"/>
    </source>
</evidence>
<feature type="domain" description="PARP catalytic" evidence="18">
    <location>
        <begin position="425"/>
        <end position="627"/>
    </location>
</feature>
<dbReference type="GO" id="GO:0005737">
    <property type="term" value="C:cytoplasm"/>
    <property type="evidence" value="ECO:0007669"/>
    <property type="project" value="UniProtKB-SubCell"/>
</dbReference>
<dbReference type="SUPFAM" id="SSF117839">
    <property type="entry name" value="WWE domain"/>
    <property type="match status" value="1"/>
</dbReference>
<dbReference type="PROSITE" id="PS50103">
    <property type="entry name" value="ZF_C3H1"/>
    <property type="match status" value="1"/>
</dbReference>
<accession>A0A9F5N5D7</accession>
<proteinExistence type="inferred from homology"/>
<dbReference type="GO" id="GO:1990404">
    <property type="term" value="F:NAD+-protein mono-ADP-ribosyltransferase activity"/>
    <property type="evidence" value="ECO:0007669"/>
    <property type="project" value="TreeGrafter"/>
</dbReference>
<dbReference type="Gene3D" id="3.30.720.50">
    <property type="match status" value="1"/>
</dbReference>
<evidence type="ECO:0000256" key="10">
    <source>
        <dbReference type="ARBA" id="ARBA00022833"/>
    </source>
</evidence>
<feature type="region of interest" description="Disordered" evidence="15">
    <location>
        <begin position="173"/>
        <end position="218"/>
    </location>
</feature>
<dbReference type="InterPro" id="IPR004170">
    <property type="entry name" value="WWE_dom"/>
</dbReference>
<dbReference type="GO" id="GO:0003950">
    <property type="term" value="F:NAD+ poly-ADP-ribosyltransferase activity"/>
    <property type="evidence" value="ECO:0007669"/>
    <property type="project" value="InterPro"/>
</dbReference>
<dbReference type="InterPro" id="IPR057602">
    <property type="entry name" value="Zfn-CCCH_PARP12"/>
</dbReference>
<keyword evidence="6" id="KW-0808">Transferase</keyword>
<name>A0A9F5N5D7_PYTBI</name>
<feature type="domain" description="WWE" evidence="17">
    <location>
        <begin position="306"/>
        <end position="393"/>
    </location>
</feature>
<dbReference type="CDD" id="cd01439">
    <property type="entry name" value="TCCD_inducible_PARP_like"/>
    <property type="match status" value="1"/>
</dbReference>
<evidence type="ECO:0000256" key="8">
    <source>
        <dbReference type="ARBA" id="ARBA00022737"/>
    </source>
</evidence>
<evidence type="ECO:0000256" key="6">
    <source>
        <dbReference type="ARBA" id="ARBA00022679"/>
    </source>
</evidence>
<dbReference type="InterPro" id="IPR051712">
    <property type="entry name" value="ARTD-AVP"/>
</dbReference>
<dbReference type="GeneID" id="103051375"/>
<evidence type="ECO:0000313" key="20">
    <source>
        <dbReference type="RefSeq" id="XP_025029708.1"/>
    </source>
</evidence>
<dbReference type="SUPFAM" id="SSF56399">
    <property type="entry name" value="ADP-ribosylation"/>
    <property type="match status" value="1"/>
</dbReference>
<dbReference type="GO" id="GO:0009615">
    <property type="term" value="P:response to virus"/>
    <property type="evidence" value="ECO:0007669"/>
    <property type="project" value="TreeGrafter"/>
</dbReference>
<dbReference type="FunFam" id="3.90.228.10:FF:000008">
    <property type="entry name" value="Poly [ADP-ribose] polymerase"/>
    <property type="match status" value="1"/>
</dbReference>
<dbReference type="InterPro" id="IPR012317">
    <property type="entry name" value="Poly(ADP-ribose)pol_cat_dom"/>
</dbReference>
<evidence type="ECO:0000256" key="12">
    <source>
        <dbReference type="ARBA" id="ARBA00023242"/>
    </source>
</evidence>